<organism evidence="2">
    <name type="scientific">gut metagenome</name>
    <dbReference type="NCBI Taxonomy" id="749906"/>
    <lineage>
        <taxon>unclassified sequences</taxon>
        <taxon>metagenomes</taxon>
        <taxon>organismal metagenomes</taxon>
    </lineage>
</organism>
<dbReference type="Pfam" id="PF18909">
    <property type="entry name" value="dGTP_diPhyd_N"/>
    <property type="match status" value="1"/>
</dbReference>
<dbReference type="AlphaFoldDB" id="J9FCF1"/>
<proteinExistence type="predicted"/>
<sequence length="130" mass="15008">METESKKNDRKDGKLMWELLPLEMLEDVVRVYTFGAKKYGPNTWKDLPDGLQRYKAALLRHLVEFEKGHILDDESHIEHLAHVIWNAIAMLTVSKNDKTTQDRLHDELMKLRQQGQLATDPGKGGLPCEE</sequence>
<dbReference type="InterPro" id="IPR044038">
    <property type="entry name" value="dATP/dGTP_diPOhydrolase_N"/>
</dbReference>
<accession>J9FCF1</accession>
<protein>
    <recommendedName>
        <fullName evidence="1">dATP/dGTP diphosphohydrolase N-terminal domain-containing protein</fullName>
    </recommendedName>
</protein>
<name>J9FCF1_9ZZZZ</name>
<evidence type="ECO:0000259" key="1">
    <source>
        <dbReference type="Pfam" id="PF18909"/>
    </source>
</evidence>
<evidence type="ECO:0000313" key="2">
    <source>
        <dbReference type="EMBL" id="EJW92098.1"/>
    </source>
</evidence>
<feature type="domain" description="dATP/dGTP diphosphohydrolase N-terminal" evidence="1">
    <location>
        <begin position="5"/>
        <end position="103"/>
    </location>
</feature>
<comment type="caution">
    <text evidence="2">The sequence shown here is derived from an EMBL/GenBank/DDBJ whole genome shotgun (WGS) entry which is preliminary data.</text>
</comment>
<reference evidence="2" key="1">
    <citation type="journal article" date="2012" name="PLoS ONE">
        <title>Gene sets for utilization of primary and secondary nutrition supplies in the distal gut of endangered iberian lynx.</title>
        <authorList>
            <person name="Alcaide M."/>
            <person name="Messina E."/>
            <person name="Richter M."/>
            <person name="Bargiela R."/>
            <person name="Peplies J."/>
            <person name="Huws S.A."/>
            <person name="Newbold C.J."/>
            <person name="Golyshin P.N."/>
            <person name="Simon M.A."/>
            <person name="Lopez G."/>
            <person name="Yakimov M.M."/>
            <person name="Ferrer M."/>
        </authorList>
    </citation>
    <scope>NUCLEOTIDE SEQUENCE</scope>
</reference>
<dbReference type="EMBL" id="AMCI01007758">
    <property type="protein sequence ID" value="EJW92098.1"/>
    <property type="molecule type" value="Genomic_DNA"/>
</dbReference>
<gene>
    <name evidence="2" type="ORF">EVA_19794</name>
</gene>